<accession>A0A5N5RHU1</accession>
<evidence type="ECO:0000313" key="3">
    <source>
        <dbReference type="EMBL" id="KAB5606835.1"/>
    </source>
</evidence>
<proteinExistence type="predicted"/>
<dbReference type="Proteomes" id="UP000326336">
    <property type="component" value="Unassembled WGS sequence"/>
</dbReference>
<keyword evidence="2" id="KW-0472">Membrane</keyword>
<feature type="transmembrane region" description="Helical" evidence="2">
    <location>
        <begin position="133"/>
        <end position="157"/>
    </location>
</feature>
<evidence type="ECO:0000256" key="1">
    <source>
        <dbReference type="SAM" id="MobiDB-lite"/>
    </source>
</evidence>
<feature type="region of interest" description="Disordered" evidence="1">
    <location>
        <begin position="299"/>
        <end position="319"/>
    </location>
</feature>
<gene>
    <name evidence="3" type="ORF">EHS19_06310</name>
</gene>
<feature type="transmembrane region" description="Helical" evidence="2">
    <location>
        <begin position="163"/>
        <end position="188"/>
    </location>
</feature>
<name>A0A5N5RHU1_9BIFI</name>
<dbReference type="RefSeq" id="WP_151916931.1">
    <property type="nucleotide sequence ID" value="NZ_RQSP01000019.1"/>
</dbReference>
<keyword evidence="2" id="KW-0812">Transmembrane</keyword>
<comment type="caution">
    <text evidence="3">The sequence shown here is derived from an EMBL/GenBank/DDBJ whole genome shotgun (WGS) entry which is preliminary data.</text>
</comment>
<feature type="transmembrane region" description="Helical" evidence="2">
    <location>
        <begin position="324"/>
        <end position="349"/>
    </location>
</feature>
<organism evidence="3 4">
    <name type="scientific">Bifidobacterium jacchi</name>
    <dbReference type="NCBI Taxonomy" id="2490545"/>
    <lineage>
        <taxon>Bacteria</taxon>
        <taxon>Bacillati</taxon>
        <taxon>Actinomycetota</taxon>
        <taxon>Actinomycetes</taxon>
        <taxon>Bifidobacteriales</taxon>
        <taxon>Bifidobacteriaceae</taxon>
        <taxon>Bifidobacterium</taxon>
    </lineage>
</organism>
<evidence type="ECO:0000256" key="2">
    <source>
        <dbReference type="SAM" id="Phobius"/>
    </source>
</evidence>
<dbReference type="OrthoDB" id="3234738at2"/>
<dbReference type="EMBL" id="RQSP01000019">
    <property type="protein sequence ID" value="KAB5606835.1"/>
    <property type="molecule type" value="Genomic_DNA"/>
</dbReference>
<keyword evidence="4" id="KW-1185">Reference proteome</keyword>
<keyword evidence="2" id="KW-1133">Transmembrane helix</keyword>
<reference evidence="3 4" key="1">
    <citation type="journal article" date="2019" name="Int. J. Syst. Evol. Microbiol.">
        <title>Bifidobacterium jacchi sp. nov., isolated from the faeces of a baby common marmoset (Callithrix jacchus).</title>
        <authorList>
            <person name="Modesto M."/>
            <person name="Watanabe K."/>
            <person name="Arita M."/>
            <person name="Satti M."/>
            <person name="Oki K."/>
            <person name="Sciavilla P."/>
            <person name="Patavino C."/>
            <person name="Camma C."/>
            <person name="Michelini S."/>
            <person name="Sgorbati B."/>
            <person name="Mattarelli P."/>
        </authorList>
    </citation>
    <scope>NUCLEOTIDE SEQUENCE [LARGE SCALE GENOMIC DNA]</scope>
    <source>
        <strain evidence="3 4">MRM 9.3</strain>
    </source>
</reference>
<protein>
    <submittedName>
        <fullName evidence="3">Zinc ribbon domain-containing protein</fullName>
    </submittedName>
</protein>
<sequence length="637" mass="68154">MATMLFCPFCGFRIPSEDPRFCPGCGHPLAGVISPAQGHDGPHPVDANSVPAKTVVQPMPAMETADAWTDKGNAPAVVKPREPASTERMLGLGQTQTRQMFVVLRDAYRGLDDANALLDASRRQRRRAGRCDTILRCMVALVLLDAVAAGLCLWLVATDVVNAIWQVADVLTCVAVVVTVICIGLTSVRRRLRSRLREADDETSRWEMTIERIRHAVEPLEERLPSEACNAGYVTRVLALADEGHPFAEAMMEADDAEGFAGRADAYDGLVPLEIALEDVADAIDGAFVLRNEPDGFDKVSDVDGSASPKRSETDHTQPVRSSIVLPVVAIGSSLVAMALCMALLLWALPARQRDLDGVAAAASYCSDQYQRLTKARDAADSVLGKVSDADGDGVGTLNRLVDAVGNESCSVQDVGKLTDTATGYRNQVKAINAALADVNKLVQAKEGAAQRRLDLYARFQQIWNAVASVARGSAGGDGVLDGTYCREDGSCLQVTHGSTPYRYGSLSHTAGENPLFDDMLDLDLNYQSAQATPSTIISIYLVAGHEGEMCGSAMHPGTSCRDQSLFYVPVGMDLAAADAQNGPDRMLGQYEVDPSNPPDDSKAYLVLGGTRGMGKWESLAAGDVPVISDDTVFYLQ</sequence>
<dbReference type="AlphaFoldDB" id="A0A5N5RHU1"/>
<evidence type="ECO:0000313" key="4">
    <source>
        <dbReference type="Proteomes" id="UP000326336"/>
    </source>
</evidence>